<evidence type="ECO:0000313" key="1">
    <source>
        <dbReference type="EMBL" id="PWV69868.1"/>
    </source>
</evidence>
<dbReference type="EMBL" id="QGTL01000015">
    <property type="protein sequence ID" value="PWV69868.1"/>
    <property type="molecule type" value="Genomic_DNA"/>
</dbReference>
<proteinExistence type="predicted"/>
<name>A0A317N8G9_9NOCA</name>
<reference evidence="1 2" key="1">
    <citation type="submission" date="2018-05" db="EMBL/GenBank/DDBJ databases">
        <title>Genomic Encyclopedia of Type Strains, Phase IV (KMG-IV): sequencing the most valuable type-strain genomes for metagenomic binning, comparative biology and taxonomic classification.</title>
        <authorList>
            <person name="Goeker M."/>
        </authorList>
    </citation>
    <scope>NUCLEOTIDE SEQUENCE [LARGE SCALE GENOMIC DNA]</scope>
    <source>
        <strain evidence="1 2">DSM 44717</strain>
    </source>
</reference>
<keyword evidence="2" id="KW-1185">Reference proteome</keyword>
<sequence>MADPTADRHGTGPDRTSLIVSIAIQVELALLGRPGTTTHLLMDRLAAAAGGCAAQGIPFERVDGDAQEALTLAAPDIGAELLGELRATVTAALARGYRGEDPAVEV</sequence>
<dbReference type="Proteomes" id="UP000246410">
    <property type="component" value="Unassembled WGS sequence"/>
</dbReference>
<accession>A0A317N8G9</accession>
<protein>
    <submittedName>
        <fullName evidence="1">Uncharacterized protein</fullName>
    </submittedName>
</protein>
<evidence type="ECO:0000313" key="2">
    <source>
        <dbReference type="Proteomes" id="UP000246410"/>
    </source>
</evidence>
<comment type="caution">
    <text evidence="1">The sequence shown here is derived from an EMBL/GenBank/DDBJ whole genome shotgun (WGS) entry which is preliminary data.</text>
</comment>
<gene>
    <name evidence="1" type="ORF">DFR69_11595</name>
</gene>
<organism evidence="1 2">
    <name type="scientific">Nocardia neocaledoniensis</name>
    <dbReference type="NCBI Taxonomy" id="236511"/>
    <lineage>
        <taxon>Bacteria</taxon>
        <taxon>Bacillati</taxon>
        <taxon>Actinomycetota</taxon>
        <taxon>Actinomycetes</taxon>
        <taxon>Mycobacteriales</taxon>
        <taxon>Nocardiaceae</taxon>
        <taxon>Nocardia</taxon>
    </lineage>
</organism>
<dbReference type="RefSeq" id="WP_110040978.1">
    <property type="nucleotide sequence ID" value="NZ_QGTL01000015.1"/>
</dbReference>
<dbReference type="AlphaFoldDB" id="A0A317N8G9"/>